<evidence type="ECO:0000256" key="1">
    <source>
        <dbReference type="SAM" id="MobiDB-lite"/>
    </source>
</evidence>
<proteinExistence type="predicted"/>
<name>A0ABP9I0A5_9ACTN</name>
<feature type="compositionally biased region" description="Low complexity" evidence="1">
    <location>
        <begin position="57"/>
        <end position="72"/>
    </location>
</feature>
<dbReference type="EMBL" id="BAABIL010000371">
    <property type="protein sequence ID" value="GAA4984028.1"/>
    <property type="molecule type" value="Genomic_DNA"/>
</dbReference>
<comment type="caution">
    <text evidence="2">The sequence shown here is derived from an EMBL/GenBank/DDBJ whole genome shotgun (WGS) entry which is preliminary data.</text>
</comment>
<keyword evidence="3" id="KW-1185">Reference proteome</keyword>
<protein>
    <submittedName>
        <fullName evidence="2">Uncharacterized protein</fullName>
    </submittedName>
</protein>
<organism evidence="2 3">
    <name type="scientific">Kineococcus glutinatus</name>
    <dbReference type="NCBI Taxonomy" id="1070872"/>
    <lineage>
        <taxon>Bacteria</taxon>
        <taxon>Bacillati</taxon>
        <taxon>Actinomycetota</taxon>
        <taxon>Actinomycetes</taxon>
        <taxon>Kineosporiales</taxon>
        <taxon>Kineosporiaceae</taxon>
        <taxon>Kineococcus</taxon>
    </lineage>
</organism>
<accession>A0ABP9I0A5</accession>
<reference evidence="3" key="1">
    <citation type="journal article" date="2019" name="Int. J. Syst. Evol. Microbiol.">
        <title>The Global Catalogue of Microorganisms (GCM) 10K type strain sequencing project: providing services to taxonomists for standard genome sequencing and annotation.</title>
        <authorList>
            <consortium name="The Broad Institute Genomics Platform"/>
            <consortium name="The Broad Institute Genome Sequencing Center for Infectious Disease"/>
            <person name="Wu L."/>
            <person name="Ma J."/>
        </authorList>
    </citation>
    <scope>NUCLEOTIDE SEQUENCE [LARGE SCALE GENOMIC DNA]</scope>
    <source>
        <strain evidence="3">JCM 18126</strain>
    </source>
</reference>
<evidence type="ECO:0000313" key="3">
    <source>
        <dbReference type="Proteomes" id="UP001501195"/>
    </source>
</evidence>
<gene>
    <name evidence="2" type="ORF">GCM10023225_24030</name>
</gene>
<feature type="region of interest" description="Disordered" evidence="1">
    <location>
        <begin position="1"/>
        <end position="72"/>
    </location>
</feature>
<evidence type="ECO:0000313" key="2">
    <source>
        <dbReference type="EMBL" id="GAA4984028.1"/>
    </source>
</evidence>
<feature type="compositionally biased region" description="Basic and acidic residues" evidence="1">
    <location>
        <begin position="31"/>
        <end position="41"/>
    </location>
</feature>
<sequence length="72" mass="7580">MSSAPRSSDYGVPVNAERTGTDREGSEEDFDRGSSHFRDRIGAAPGPPPEDLAGYRVEPVAEPVAPPGAGQR</sequence>
<dbReference type="Proteomes" id="UP001501195">
    <property type="component" value="Unassembled WGS sequence"/>
</dbReference>